<keyword evidence="7" id="KW-0677">Repeat</keyword>
<dbReference type="EMBL" id="CP144697">
    <property type="protein sequence ID" value="WVZ15268.1"/>
    <property type="molecule type" value="Genomic_DNA"/>
</dbReference>
<evidence type="ECO:0000256" key="10">
    <source>
        <dbReference type="ARBA" id="ARBA00023170"/>
    </source>
</evidence>
<evidence type="ECO:0000256" key="11">
    <source>
        <dbReference type="ARBA" id="ARBA00023180"/>
    </source>
</evidence>
<keyword evidence="6" id="KW-0732">Signal</keyword>
<evidence type="ECO:0000313" key="12">
    <source>
        <dbReference type="EMBL" id="WVZ15268.1"/>
    </source>
</evidence>
<dbReference type="SUPFAM" id="SSF52058">
    <property type="entry name" value="L domain-like"/>
    <property type="match status" value="1"/>
</dbReference>
<evidence type="ECO:0000313" key="13">
    <source>
        <dbReference type="Proteomes" id="UP001374535"/>
    </source>
</evidence>
<evidence type="ECO:0000256" key="6">
    <source>
        <dbReference type="ARBA" id="ARBA00022729"/>
    </source>
</evidence>
<keyword evidence="13" id="KW-1185">Reference proteome</keyword>
<reference evidence="12 13" key="1">
    <citation type="journal article" date="2023" name="Life. Sci Alliance">
        <title>Evolutionary insights into 3D genome organization and epigenetic landscape of Vigna mungo.</title>
        <authorList>
            <person name="Junaid A."/>
            <person name="Singh B."/>
            <person name="Bhatia S."/>
        </authorList>
    </citation>
    <scope>NUCLEOTIDE SEQUENCE [LARGE SCALE GENOMIC DNA]</scope>
    <source>
        <strain evidence="12">Urdbean</strain>
    </source>
</reference>
<dbReference type="Gene3D" id="3.80.10.10">
    <property type="entry name" value="Ribonuclease Inhibitor"/>
    <property type="match status" value="1"/>
</dbReference>
<keyword evidence="10" id="KW-0675">Receptor</keyword>
<evidence type="ECO:0000256" key="8">
    <source>
        <dbReference type="ARBA" id="ARBA00022989"/>
    </source>
</evidence>
<accession>A0AAQ3NTM5</accession>
<dbReference type="GO" id="GO:0005886">
    <property type="term" value="C:plasma membrane"/>
    <property type="evidence" value="ECO:0007669"/>
    <property type="project" value="UniProtKB-SubCell"/>
</dbReference>
<keyword evidence="8" id="KW-1133">Transmembrane helix</keyword>
<keyword evidence="4" id="KW-0433">Leucine-rich repeat</keyword>
<keyword evidence="3" id="KW-1003">Cell membrane</keyword>
<proteinExistence type="inferred from homology"/>
<dbReference type="InterPro" id="IPR032675">
    <property type="entry name" value="LRR_dom_sf"/>
</dbReference>
<evidence type="ECO:0000256" key="1">
    <source>
        <dbReference type="ARBA" id="ARBA00004251"/>
    </source>
</evidence>
<evidence type="ECO:0000256" key="2">
    <source>
        <dbReference type="ARBA" id="ARBA00009592"/>
    </source>
</evidence>
<dbReference type="PANTHER" id="PTHR48063:SF98">
    <property type="entry name" value="LRR RECEPTOR-LIKE SERINE_THREONINE-PROTEIN KINASE FLS2"/>
    <property type="match status" value="1"/>
</dbReference>
<evidence type="ECO:0000256" key="5">
    <source>
        <dbReference type="ARBA" id="ARBA00022692"/>
    </source>
</evidence>
<evidence type="ECO:0000256" key="7">
    <source>
        <dbReference type="ARBA" id="ARBA00022737"/>
    </source>
</evidence>
<dbReference type="PANTHER" id="PTHR48063">
    <property type="entry name" value="LRR RECEPTOR-LIKE KINASE"/>
    <property type="match status" value="1"/>
</dbReference>
<keyword evidence="9" id="KW-0472">Membrane</keyword>
<dbReference type="Proteomes" id="UP001374535">
    <property type="component" value="Chromosome 4"/>
</dbReference>
<sequence>MSNSLKGVLTDSHFYNMTKLKSLILSDNSLTLEVTQNWASTLQLDSIELRSCKLGPLFPKWLEKQNNFRYLDISKGGISGTVPKWFWTKFGLSNSMRINIS</sequence>
<comment type="subcellular location">
    <subcellularLocation>
        <location evidence="1">Cell membrane</location>
        <topology evidence="1">Single-pass type I membrane protein</topology>
    </subcellularLocation>
</comment>
<keyword evidence="5" id="KW-0812">Transmembrane</keyword>
<evidence type="ECO:0000256" key="9">
    <source>
        <dbReference type="ARBA" id="ARBA00023136"/>
    </source>
</evidence>
<dbReference type="AlphaFoldDB" id="A0AAQ3NTM5"/>
<dbReference type="FunFam" id="3.80.10.10:FF:001347">
    <property type="entry name" value="LRR receptor-like serine/threonine-protein kinase GSO2"/>
    <property type="match status" value="1"/>
</dbReference>
<keyword evidence="11" id="KW-0325">Glycoprotein</keyword>
<evidence type="ECO:0000256" key="3">
    <source>
        <dbReference type="ARBA" id="ARBA00022475"/>
    </source>
</evidence>
<dbReference type="InterPro" id="IPR046956">
    <property type="entry name" value="RLP23-like"/>
</dbReference>
<evidence type="ECO:0000256" key="4">
    <source>
        <dbReference type="ARBA" id="ARBA00022614"/>
    </source>
</evidence>
<feature type="non-terminal residue" evidence="12">
    <location>
        <position position="101"/>
    </location>
</feature>
<gene>
    <name evidence="12" type="ORF">V8G54_012834</name>
</gene>
<comment type="similarity">
    <text evidence="2">Belongs to the RLP family.</text>
</comment>
<protein>
    <submittedName>
        <fullName evidence="12">Uncharacterized protein</fullName>
    </submittedName>
</protein>
<name>A0AAQ3NTM5_VIGMU</name>
<organism evidence="12 13">
    <name type="scientific">Vigna mungo</name>
    <name type="common">Black gram</name>
    <name type="synonym">Phaseolus mungo</name>
    <dbReference type="NCBI Taxonomy" id="3915"/>
    <lineage>
        <taxon>Eukaryota</taxon>
        <taxon>Viridiplantae</taxon>
        <taxon>Streptophyta</taxon>
        <taxon>Embryophyta</taxon>
        <taxon>Tracheophyta</taxon>
        <taxon>Spermatophyta</taxon>
        <taxon>Magnoliopsida</taxon>
        <taxon>eudicotyledons</taxon>
        <taxon>Gunneridae</taxon>
        <taxon>Pentapetalae</taxon>
        <taxon>rosids</taxon>
        <taxon>fabids</taxon>
        <taxon>Fabales</taxon>
        <taxon>Fabaceae</taxon>
        <taxon>Papilionoideae</taxon>
        <taxon>50 kb inversion clade</taxon>
        <taxon>NPAAA clade</taxon>
        <taxon>indigoferoid/millettioid clade</taxon>
        <taxon>Phaseoleae</taxon>
        <taxon>Vigna</taxon>
    </lineage>
</organism>